<evidence type="ECO:0000313" key="1">
    <source>
        <dbReference type="EMBL" id="MYL54199.1"/>
    </source>
</evidence>
<gene>
    <name evidence="1" type="ORF">GLW08_12715</name>
</gene>
<sequence>MKESNINPTSKFQDIQESVLSHGEYTFIVSRNKIPLPVKHLIQSDYHYCVYIIRHDNLKQMDKFNVLCYHDSHVDLKSLLHKNYPKFQEFILDKIELFNFYQLARELDEEYLIDKEQE</sequence>
<evidence type="ECO:0000313" key="2">
    <source>
        <dbReference type="Proteomes" id="UP000466692"/>
    </source>
</evidence>
<dbReference type="Proteomes" id="UP000466692">
    <property type="component" value="Unassembled WGS sequence"/>
</dbReference>
<keyword evidence="2" id="KW-1185">Reference proteome</keyword>
<organism evidence="1 2">
    <name type="scientific">Pontibacillus yanchengensis</name>
    <dbReference type="NCBI Taxonomy" id="462910"/>
    <lineage>
        <taxon>Bacteria</taxon>
        <taxon>Bacillati</taxon>
        <taxon>Bacillota</taxon>
        <taxon>Bacilli</taxon>
        <taxon>Bacillales</taxon>
        <taxon>Bacillaceae</taxon>
        <taxon>Pontibacillus</taxon>
    </lineage>
</organism>
<name>A0ACC7VJ34_9BACI</name>
<proteinExistence type="predicted"/>
<dbReference type="EMBL" id="WMEU01000003">
    <property type="protein sequence ID" value="MYL54199.1"/>
    <property type="molecule type" value="Genomic_DNA"/>
</dbReference>
<comment type="caution">
    <text evidence="1">The sequence shown here is derived from an EMBL/GenBank/DDBJ whole genome shotgun (WGS) entry which is preliminary data.</text>
</comment>
<accession>A0ACC7VJ34</accession>
<protein>
    <submittedName>
        <fullName evidence="1">Uncharacterized protein</fullName>
    </submittedName>
</protein>
<reference evidence="1" key="1">
    <citation type="submission" date="2019-11" db="EMBL/GenBank/DDBJ databases">
        <title>Genome sequences of 17 halophilic strains isolated from different environments.</title>
        <authorList>
            <person name="Furrow R.E."/>
        </authorList>
    </citation>
    <scope>NUCLEOTIDE SEQUENCE</scope>
    <source>
        <strain evidence="1">22510_22_Filter</strain>
    </source>
</reference>